<evidence type="ECO:0000256" key="2">
    <source>
        <dbReference type="ARBA" id="ARBA00022840"/>
    </source>
</evidence>
<dbReference type="PANTHER" id="PTHR12592:SF0">
    <property type="entry name" value="ATP-DEPENDENT (S)-NAD(P)H-HYDRATE DEHYDRATASE"/>
    <property type="match status" value="1"/>
</dbReference>
<feature type="binding site" evidence="6">
    <location>
        <position position="110"/>
    </location>
    <ligand>
        <name>(6S)-NADPHX</name>
        <dbReference type="ChEBI" id="CHEBI:64076"/>
    </ligand>
</feature>
<keyword evidence="10" id="KW-1185">Reference proteome</keyword>
<dbReference type="GO" id="GO:0052855">
    <property type="term" value="F:ADP-dependent NAD(P)H-hydrate dehydratase activity"/>
    <property type="evidence" value="ECO:0007669"/>
    <property type="project" value="UniProtKB-UniRule"/>
</dbReference>
<keyword evidence="4 6" id="KW-0520">NAD</keyword>
<dbReference type="PANTHER" id="PTHR12592">
    <property type="entry name" value="ATP-DEPENDENT (S)-NAD(P)H-HYDRATE DEHYDRATASE FAMILY MEMBER"/>
    <property type="match status" value="1"/>
</dbReference>
<keyword evidence="1 6" id="KW-0547">Nucleotide-binding</keyword>
<dbReference type="InterPro" id="IPR017953">
    <property type="entry name" value="Carbohydrate_kinase_pred_CS"/>
</dbReference>
<dbReference type="RefSeq" id="WP_146568630.1">
    <property type="nucleotide sequence ID" value="NZ_SIHJ01000005.1"/>
</dbReference>
<name>A0A5C5UXU5_9BACT</name>
<dbReference type="GO" id="GO:0046496">
    <property type="term" value="P:nicotinamide nucleotide metabolic process"/>
    <property type="evidence" value="ECO:0007669"/>
    <property type="project" value="UniProtKB-UniRule"/>
</dbReference>
<comment type="catalytic activity">
    <reaction evidence="6">
        <text>(6S)-NADPHX + ADP = AMP + phosphate + NADPH + H(+)</text>
        <dbReference type="Rhea" id="RHEA:32235"/>
        <dbReference type="ChEBI" id="CHEBI:15378"/>
        <dbReference type="ChEBI" id="CHEBI:43474"/>
        <dbReference type="ChEBI" id="CHEBI:57783"/>
        <dbReference type="ChEBI" id="CHEBI:64076"/>
        <dbReference type="ChEBI" id="CHEBI:456215"/>
        <dbReference type="ChEBI" id="CHEBI:456216"/>
        <dbReference type="EC" id="4.2.1.136"/>
    </reaction>
</comment>
<keyword evidence="5 6" id="KW-0456">Lyase</keyword>
<proteinExistence type="inferred from homology"/>
<comment type="caution">
    <text evidence="9">The sequence shown here is derived from an EMBL/GenBank/DDBJ whole genome shotgun (WGS) entry which is preliminary data.</text>
</comment>
<evidence type="ECO:0000313" key="9">
    <source>
        <dbReference type="EMBL" id="TWT30265.1"/>
    </source>
</evidence>
<comment type="function">
    <text evidence="6">Catalyzes the dehydration of the S-form of NAD(P)HX at the expense of ADP, which is converted to AMP. Together with NAD(P)HX epimerase, which catalyzes the epimerization of the S- and R-forms, the enzyme allows the repair of both epimers of NAD(P)HX, a damaged form of NAD(P)H that is a result of enzymatic or heat-dependent hydration.</text>
</comment>
<evidence type="ECO:0000256" key="6">
    <source>
        <dbReference type="HAMAP-Rule" id="MF_01965"/>
    </source>
</evidence>
<dbReference type="EC" id="4.2.1.136" evidence="6"/>
<sequence>MHDASDEPLPTLPPRRPESHKGDFGRAMIVGGSRGMAGAVAMAGMACLRSGAGLATLGVPRCIGPVVAGFCPAYMVRELVDDDPGVLYWANLFDLAPLEHDFDVWALGPGLGEPEQTAELSGRMNREWNAPLVIDADGLNGVASYEERYASEPLIPPGPRVYTPHPGEFGRLVGHDALAEKAVGADADRVEAAGEFASRDPGGNTVIVLKGHRTVISDGRQYAINTTGNPGMATGGSGDVLTGVITALIAQGLTTFDAARLGAHVHGLAGDLACDRLGAVSMTAVDLIDSLPQAFVQLSAAG</sequence>
<dbReference type="CDD" id="cd01171">
    <property type="entry name" value="YXKO-related"/>
    <property type="match status" value="1"/>
</dbReference>
<evidence type="ECO:0000259" key="8">
    <source>
        <dbReference type="PROSITE" id="PS51383"/>
    </source>
</evidence>
<feature type="domain" description="YjeF C-terminal" evidence="8">
    <location>
        <begin position="4"/>
        <end position="298"/>
    </location>
</feature>
<evidence type="ECO:0000256" key="7">
    <source>
        <dbReference type="SAM" id="MobiDB-lite"/>
    </source>
</evidence>
<comment type="similarity">
    <text evidence="6">Belongs to the NnrD/CARKD family.</text>
</comment>
<dbReference type="Pfam" id="PF01256">
    <property type="entry name" value="Carb_kinase"/>
    <property type="match status" value="1"/>
</dbReference>
<dbReference type="GO" id="GO:0110051">
    <property type="term" value="P:metabolite repair"/>
    <property type="evidence" value="ECO:0007669"/>
    <property type="project" value="TreeGrafter"/>
</dbReference>
<protein>
    <recommendedName>
        <fullName evidence="6">ADP-dependent (S)-NAD(P)H-hydrate dehydratase</fullName>
        <ecNumber evidence="6">4.2.1.136</ecNumber>
    </recommendedName>
    <alternativeName>
        <fullName evidence="6">ADP-dependent NAD(P)HX dehydratase</fullName>
    </alternativeName>
</protein>
<evidence type="ECO:0000256" key="5">
    <source>
        <dbReference type="ARBA" id="ARBA00023239"/>
    </source>
</evidence>
<dbReference type="GO" id="GO:0005524">
    <property type="term" value="F:ATP binding"/>
    <property type="evidence" value="ECO:0007669"/>
    <property type="project" value="UniProtKB-KW"/>
</dbReference>
<dbReference type="Proteomes" id="UP000316714">
    <property type="component" value="Unassembled WGS sequence"/>
</dbReference>
<gene>
    <name evidence="6" type="primary">nnrD</name>
    <name evidence="9" type="ORF">KOR34_48230</name>
</gene>
<reference evidence="9 10" key="1">
    <citation type="submission" date="2019-02" db="EMBL/GenBank/DDBJ databases">
        <title>Deep-cultivation of Planctomycetes and their phenomic and genomic characterization uncovers novel biology.</title>
        <authorList>
            <person name="Wiegand S."/>
            <person name="Jogler M."/>
            <person name="Boedeker C."/>
            <person name="Pinto D."/>
            <person name="Vollmers J."/>
            <person name="Rivas-Marin E."/>
            <person name="Kohn T."/>
            <person name="Peeters S.H."/>
            <person name="Heuer A."/>
            <person name="Rast P."/>
            <person name="Oberbeckmann S."/>
            <person name="Bunk B."/>
            <person name="Jeske O."/>
            <person name="Meyerdierks A."/>
            <person name="Storesund J.E."/>
            <person name="Kallscheuer N."/>
            <person name="Luecker S."/>
            <person name="Lage O.M."/>
            <person name="Pohl T."/>
            <person name="Merkel B.J."/>
            <person name="Hornburger P."/>
            <person name="Mueller R.-W."/>
            <person name="Bruemmer F."/>
            <person name="Labrenz M."/>
            <person name="Spormann A.M."/>
            <person name="Op Den Camp H."/>
            <person name="Overmann J."/>
            <person name="Amann R."/>
            <person name="Jetten M.S.M."/>
            <person name="Mascher T."/>
            <person name="Medema M.H."/>
            <person name="Devos D.P."/>
            <person name="Kaster A.-K."/>
            <person name="Ovreas L."/>
            <person name="Rohde M."/>
            <person name="Galperin M.Y."/>
            <person name="Jogler C."/>
        </authorList>
    </citation>
    <scope>NUCLEOTIDE SEQUENCE [LARGE SCALE GENOMIC DNA]</scope>
    <source>
        <strain evidence="9 10">KOR34</strain>
    </source>
</reference>
<feature type="binding site" evidence="6">
    <location>
        <position position="238"/>
    </location>
    <ligand>
        <name>AMP</name>
        <dbReference type="ChEBI" id="CHEBI:456215"/>
    </ligand>
</feature>
<dbReference type="Gene3D" id="3.40.1190.20">
    <property type="match status" value="1"/>
</dbReference>
<dbReference type="GO" id="GO:0052856">
    <property type="term" value="F:NAD(P)HX epimerase activity"/>
    <property type="evidence" value="ECO:0007669"/>
    <property type="project" value="TreeGrafter"/>
</dbReference>
<comment type="cofactor">
    <cofactor evidence="6">
        <name>Mg(2+)</name>
        <dbReference type="ChEBI" id="CHEBI:18420"/>
    </cofactor>
</comment>
<feature type="binding site" evidence="6">
    <location>
        <position position="239"/>
    </location>
    <ligand>
        <name>(6S)-NADPHX</name>
        <dbReference type="ChEBI" id="CHEBI:64076"/>
    </ligand>
</feature>
<comment type="catalytic activity">
    <reaction evidence="6">
        <text>(6S)-NADHX + ADP = AMP + phosphate + NADH + H(+)</text>
        <dbReference type="Rhea" id="RHEA:32223"/>
        <dbReference type="ChEBI" id="CHEBI:15378"/>
        <dbReference type="ChEBI" id="CHEBI:43474"/>
        <dbReference type="ChEBI" id="CHEBI:57945"/>
        <dbReference type="ChEBI" id="CHEBI:64074"/>
        <dbReference type="ChEBI" id="CHEBI:456215"/>
        <dbReference type="ChEBI" id="CHEBI:456216"/>
        <dbReference type="EC" id="4.2.1.136"/>
    </reaction>
</comment>
<dbReference type="PROSITE" id="PS51383">
    <property type="entry name" value="YJEF_C_3"/>
    <property type="match status" value="1"/>
</dbReference>
<feature type="binding site" evidence="6">
    <location>
        <position position="165"/>
    </location>
    <ligand>
        <name>(6S)-NADPHX</name>
        <dbReference type="ChEBI" id="CHEBI:64076"/>
    </ligand>
</feature>
<accession>A0A5C5UXU5</accession>
<feature type="region of interest" description="Disordered" evidence="7">
    <location>
        <begin position="1"/>
        <end position="24"/>
    </location>
</feature>
<evidence type="ECO:0000313" key="10">
    <source>
        <dbReference type="Proteomes" id="UP000316714"/>
    </source>
</evidence>
<dbReference type="InterPro" id="IPR000631">
    <property type="entry name" value="CARKD"/>
</dbReference>
<dbReference type="AlphaFoldDB" id="A0A5C5UXU5"/>
<dbReference type="InterPro" id="IPR029056">
    <property type="entry name" value="Ribokinase-like"/>
</dbReference>
<evidence type="ECO:0000256" key="3">
    <source>
        <dbReference type="ARBA" id="ARBA00022857"/>
    </source>
</evidence>
<evidence type="ECO:0000256" key="4">
    <source>
        <dbReference type="ARBA" id="ARBA00023027"/>
    </source>
</evidence>
<keyword evidence="3 6" id="KW-0521">NADP</keyword>
<organism evidence="9 10">
    <name type="scientific">Posidoniimonas corsicana</name>
    <dbReference type="NCBI Taxonomy" id="1938618"/>
    <lineage>
        <taxon>Bacteria</taxon>
        <taxon>Pseudomonadati</taxon>
        <taxon>Planctomycetota</taxon>
        <taxon>Planctomycetia</taxon>
        <taxon>Pirellulales</taxon>
        <taxon>Lacipirellulaceae</taxon>
        <taxon>Posidoniimonas</taxon>
    </lineage>
</organism>
<feature type="binding site" evidence="6">
    <location>
        <begin position="210"/>
        <end position="214"/>
    </location>
    <ligand>
        <name>AMP</name>
        <dbReference type="ChEBI" id="CHEBI:456215"/>
    </ligand>
</feature>
<dbReference type="EMBL" id="SIHJ01000005">
    <property type="protein sequence ID" value="TWT30265.1"/>
    <property type="molecule type" value="Genomic_DNA"/>
</dbReference>
<feature type="binding site" evidence="6">
    <location>
        <position position="39"/>
    </location>
    <ligand>
        <name>(6S)-NADPHX</name>
        <dbReference type="ChEBI" id="CHEBI:64076"/>
    </ligand>
</feature>
<feature type="compositionally biased region" description="Basic and acidic residues" evidence="7">
    <location>
        <begin position="15"/>
        <end position="24"/>
    </location>
</feature>
<dbReference type="OrthoDB" id="9806925at2"/>
<comment type="subunit">
    <text evidence="6">Homotetramer.</text>
</comment>
<dbReference type="PROSITE" id="PS01050">
    <property type="entry name" value="YJEF_C_2"/>
    <property type="match status" value="1"/>
</dbReference>
<evidence type="ECO:0000256" key="1">
    <source>
        <dbReference type="ARBA" id="ARBA00022741"/>
    </source>
</evidence>
<dbReference type="NCBIfam" id="TIGR00196">
    <property type="entry name" value="yjeF_cterm"/>
    <property type="match status" value="1"/>
</dbReference>
<keyword evidence="2 6" id="KW-0067">ATP-binding</keyword>
<dbReference type="HAMAP" id="MF_01965">
    <property type="entry name" value="NADHX_dehydratase"/>
    <property type="match status" value="1"/>
</dbReference>
<dbReference type="SUPFAM" id="SSF53613">
    <property type="entry name" value="Ribokinase-like"/>
    <property type="match status" value="1"/>
</dbReference>